<dbReference type="Proteomes" id="UP000032266">
    <property type="component" value="Chromosome"/>
</dbReference>
<dbReference type="OrthoDB" id="6687905at2"/>
<sequence>MKDFALSWRFTDPIYNDLPEKDLASIVPIIPEQSANLWYRVVSKQSHIHLSDLGNYKYQVYIDTENEESGRKLLGKKILFDDDDDIIFFWSPKCSVITKWHTVKKYWTDFFYPDDDNTVFIGPCMLISYSEEQFFIYTNETDIQSIVLAI</sequence>
<proteinExistence type="predicted"/>
<dbReference type="KEGG" id="gsn:YC6258_02722"/>
<dbReference type="InterPro" id="IPR021334">
    <property type="entry name" value="DUF2947"/>
</dbReference>
<keyword evidence="2" id="KW-1185">Reference proteome</keyword>
<gene>
    <name evidence="1" type="ORF">YC6258_02722</name>
</gene>
<evidence type="ECO:0000313" key="1">
    <source>
        <dbReference type="EMBL" id="AJQ94760.1"/>
    </source>
</evidence>
<dbReference type="Pfam" id="PF11163">
    <property type="entry name" value="DUF2947"/>
    <property type="match status" value="1"/>
</dbReference>
<name>A0A0C5V5R3_9GAMM</name>
<evidence type="ECO:0000313" key="2">
    <source>
        <dbReference type="Proteomes" id="UP000032266"/>
    </source>
</evidence>
<dbReference type="HOGENOM" id="CLU_1650438_0_0_6"/>
<accession>A0A0C5V5R3</accession>
<reference evidence="1 2" key="1">
    <citation type="submission" date="2014-01" db="EMBL/GenBank/DDBJ databases">
        <title>Full genme sequencing of cellulolytic bacterium Gynuella sunshinyii YC6258T gen. nov., sp. nov.</title>
        <authorList>
            <person name="Khan H."/>
            <person name="Chung E.J."/>
            <person name="Chung Y.R."/>
        </authorList>
    </citation>
    <scope>NUCLEOTIDE SEQUENCE [LARGE SCALE GENOMIC DNA]</scope>
    <source>
        <strain evidence="1 2">YC6258</strain>
    </source>
</reference>
<dbReference type="AlphaFoldDB" id="A0A0C5V5R3"/>
<protein>
    <submittedName>
        <fullName evidence="1">Uncharacterized protein</fullName>
    </submittedName>
</protein>
<organism evidence="1 2">
    <name type="scientific">Gynuella sunshinyii YC6258</name>
    <dbReference type="NCBI Taxonomy" id="1445510"/>
    <lineage>
        <taxon>Bacteria</taxon>
        <taxon>Pseudomonadati</taxon>
        <taxon>Pseudomonadota</taxon>
        <taxon>Gammaproteobacteria</taxon>
        <taxon>Oceanospirillales</taxon>
        <taxon>Saccharospirillaceae</taxon>
        <taxon>Gynuella</taxon>
    </lineage>
</organism>
<dbReference type="RefSeq" id="WP_044617230.1">
    <property type="nucleotide sequence ID" value="NZ_CP007142.1"/>
</dbReference>
<dbReference type="EMBL" id="CP007142">
    <property type="protein sequence ID" value="AJQ94760.1"/>
    <property type="molecule type" value="Genomic_DNA"/>
</dbReference>